<keyword evidence="2" id="KW-1185">Reference proteome</keyword>
<sequence length="541" mass="59559">MLQNESQDIEQASAIVQAHAPDSKTRRYDRQLRLWAASGQAALESARILVTSASATSTSILKNLVLPGIGHFTILDPTVTAPADAGNNFFLNGFDSVGKPRAAEAVPLLRELNDSVEGVADTRELESLLDSDMGREWIKSFSLVIAHNLSAKTLDRLAELLWEENTNPPLIVVRSAGFIADFYIQVHKHCVIESHSETNPSLRLTKPFPALQAWADSIDYDEVDPTEHAHIPFPIILIKEADAWRKEHDGNLPISYAEQKLFKAQVIARQKKLDEENFEEAEGQAVRMWSEKPVSSDISTLLTFASPAETLPKANYAFHALLETLKLFVSHPNGPGALPLTSTLPDMRTDTESYVKIQKMYKEQARAENALFKKILKEAFPDLSIDEGLVDAFVKNAHHLKLIRGRKFGDFDRQRTELQSGLEIFNKEVATHVALSALFNLFSRGSDPTSITPESLRAEVNTLVGQNSAPLNEEVEEAIDNAVGEVARTPTADIPNTAAFLGGLVAQEAIKLITKQYVPINGYCVVDLVGSWTGLVGQPPA</sequence>
<gene>
    <name evidence="1" type="ORF">BDY19DRAFT_968441</name>
</gene>
<dbReference type="EMBL" id="MU274936">
    <property type="protein sequence ID" value="KAI0084996.1"/>
    <property type="molecule type" value="Genomic_DNA"/>
</dbReference>
<evidence type="ECO:0000313" key="1">
    <source>
        <dbReference type="EMBL" id="KAI0084996.1"/>
    </source>
</evidence>
<reference evidence="1" key="1">
    <citation type="journal article" date="2021" name="Environ. Microbiol.">
        <title>Gene family expansions and transcriptome signatures uncover fungal adaptations to wood decay.</title>
        <authorList>
            <person name="Hage H."/>
            <person name="Miyauchi S."/>
            <person name="Viragh M."/>
            <person name="Drula E."/>
            <person name="Min B."/>
            <person name="Chaduli D."/>
            <person name="Navarro D."/>
            <person name="Favel A."/>
            <person name="Norest M."/>
            <person name="Lesage-Meessen L."/>
            <person name="Balint B."/>
            <person name="Merenyi Z."/>
            <person name="de Eugenio L."/>
            <person name="Morin E."/>
            <person name="Martinez A.T."/>
            <person name="Baldrian P."/>
            <person name="Stursova M."/>
            <person name="Martinez M.J."/>
            <person name="Novotny C."/>
            <person name="Magnuson J.K."/>
            <person name="Spatafora J.W."/>
            <person name="Maurice S."/>
            <person name="Pangilinan J."/>
            <person name="Andreopoulos W."/>
            <person name="LaButti K."/>
            <person name="Hundley H."/>
            <person name="Na H."/>
            <person name="Kuo A."/>
            <person name="Barry K."/>
            <person name="Lipzen A."/>
            <person name="Henrissat B."/>
            <person name="Riley R."/>
            <person name="Ahrendt S."/>
            <person name="Nagy L.G."/>
            <person name="Grigoriev I.V."/>
            <person name="Martin F."/>
            <person name="Rosso M.N."/>
        </authorList>
    </citation>
    <scope>NUCLEOTIDE SEQUENCE</scope>
    <source>
        <strain evidence="1">CBS 384.51</strain>
    </source>
</reference>
<organism evidence="1 2">
    <name type="scientific">Irpex rosettiformis</name>
    <dbReference type="NCBI Taxonomy" id="378272"/>
    <lineage>
        <taxon>Eukaryota</taxon>
        <taxon>Fungi</taxon>
        <taxon>Dikarya</taxon>
        <taxon>Basidiomycota</taxon>
        <taxon>Agaricomycotina</taxon>
        <taxon>Agaricomycetes</taxon>
        <taxon>Polyporales</taxon>
        <taxon>Irpicaceae</taxon>
        <taxon>Irpex</taxon>
    </lineage>
</organism>
<evidence type="ECO:0000313" key="2">
    <source>
        <dbReference type="Proteomes" id="UP001055072"/>
    </source>
</evidence>
<dbReference type="Proteomes" id="UP001055072">
    <property type="component" value="Unassembled WGS sequence"/>
</dbReference>
<name>A0ACB8TSI4_9APHY</name>
<proteinExistence type="predicted"/>
<accession>A0ACB8TSI4</accession>
<comment type="caution">
    <text evidence="1">The sequence shown here is derived from an EMBL/GenBank/DDBJ whole genome shotgun (WGS) entry which is preliminary data.</text>
</comment>
<protein>
    <submittedName>
        <fullName evidence="1">Uncharacterized protein</fullName>
    </submittedName>
</protein>